<evidence type="ECO:0000256" key="7">
    <source>
        <dbReference type="SAM" id="SignalP"/>
    </source>
</evidence>
<keyword evidence="3 6" id="KW-1133">Transmembrane helix</keyword>
<evidence type="ECO:0000256" key="3">
    <source>
        <dbReference type="ARBA" id="ARBA00022989"/>
    </source>
</evidence>
<dbReference type="PANTHER" id="PTHR48022:SF64">
    <property type="entry name" value="MAJOR FACILITATOR SUPERFAMILY (MFS) PROFILE DOMAIN-CONTAINING PROTEIN"/>
    <property type="match status" value="1"/>
</dbReference>
<keyword evidence="9" id="KW-1185">Reference proteome</keyword>
<evidence type="ECO:0000313" key="9">
    <source>
        <dbReference type="Proteomes" id="UP001367316"/>
    </source>
</evidence>
<dbReference type="PANTHER" id="PTHR48022">
    <property type="entry name" value="PLASTIDIC GLUCOSE TRANSPORTER 4"/>
    <property type="match status" value="1"/>
</dbReference>
<feature type="chain" id="PRO_5045129932" description="Hexose transporter" evidence="7">
    <location>
        <begin position="20"/>
        <end position="171"/>
    </location>
</feature>
<name>A0ABR1MV82_9PEZI</name>
<sequence>LVSFVGMLAANVLLTIAAARYAAAGSSATGYVTIIFMFLYNAAFNIACNPLVYAYPAEILPYNIRTKVLGFFLVVADALLVWNSYVNPIALERIGSWMFVCYAGFLACATGIIWKWFPETKSMTLEELTDLFVDDKEIIGVECGSQSDKEEGRVTVVPKGEEKEPQKPVED</sequence>
<gene>
    <name evidence="8" type="ORF">JOL62DRAFT_512016</name>
</gene>
<evidence type="ECO:0000256" key="5">
    <source>
        <dbReference type="SAM" id="MobiDB-lite"/>
    </source>
</evidence>
<evidence type="ECO:0000313" key="8">
    <source>
        <dbReference type="EMBL" id="KAK7605621.1"/>
    </source>
</evidence>
<evidence type="ECO:0000256" key="6">
    <source>
        <dbReference type="SAM" id="Phobius"/>
    </source>
</evidence>
<feature type="transmembrane region" description="Helical" evidence="6">
    <location>
        <begin position="97"/>
        <end position="117"/>
    </location>
</feature>
<comment type="subcellular location">
    <subcellularLocation>
        <location evidence="1">Membrane</location>
        <topology evidence="1">Multi-pass membrane protein</topology>
    </subcellularLocation>
</comment>
<dbReference type="Proteomes" id="UP001367316">
    <property type="component" value="Unassembled WGS sequence"/>
</dbReference>
<feature type="region of interest" description="Disordered" evidence="5">
    <location>
        <begin position="144"/>
        <end position="171"/>
    </location>
</feature>
<evidence type="ECO:0000256" key="2">
    <source>
        <dbReference type="ARBA" id="ARBA00022692"/>
    </source>
</evidence>
<keyword evidence="2 6" id="KW-0812">Transmembrane</keyword>
<feature type="transmembrane region" description="Helical" evidence="6">
    <location>
        <begin position="68"/>
        <end position="85"/>
    </location>
</feature>
<keyword evidence="4 6" id="KW-0472">Membrane</keyword>
<keyword evidence="7" id="KW-0732">Signal</keyword>
<reference evidence="8 9" key="1">
    <citation type="submission" date="2024-04" db="EMBL/GenBank/DDBJ databases">
        <title>Phyllosticta paracitricarpa is synonymous to the EU quarantine fungus P. citricarpa based on phylogenomic analyses.</title>
        <authorList>
            <consortium name="Lawrence Berkeley National Laboratory"/>
            <person name="Van ingen-buijs V.A."/>
            <person name="Van westerhoven A.C."/>
            <person name="Haridas S."/>
            <person name="Skiadas P."/>
            <person name="Martin F."/>
            <person name="Groenewald J.Z."/>
            <person name="Crous P.W."/>
            <person name="Seidl M.F."/>
        </authorList>
    </citation>
    <scope>NUCLEOTIDE SEQUENCE [LARGE SCALE GENOMIC DNA]</scope>
    <source>
        <strain evidence="8 9">CBS 141358</strain>
    </source>
</reference>
<dbReference type="EMBL" id="JBBPBF010000077">
    <property type="protein sequence ID" value="KAK7605621.1"/>
    <property type="molecule type" value="Genomic_DNA"/>
</dbReference>
<dbReference type="Gene3D" id="1.20.1250.20">
    <property type="entry name" value="MFS general substrate transporter like domains"/>
    <property type="match status" value="1"/>
</dbReference>
<protein>
    <recommendedName>
        <fullName evidence="10">Hexose transporter</fullName>
    </recommendedName>
</protein>
<dbReference type="Pfam" id="PF00083">
    <property type="entry name" value="Sugar_tr"/>
    <property type="match status" value="1"/>
</dbReference>
<dbReference type="SUPFAM" id="SSF103473">
    <property type="entry name" value="MFS general substrate transporter"/>
    <property type="match status" value="1"/>
</dbReference>
<dbReference type="InterPro" id="IPR036259">
    <property type="entry name" value="MFS_trans_sf"/>
</dbReference>
<feature type="transmembrane region" description="Helical" evidence="6">
    <location>
        <begin position="34"/>
        <end position="56"/>
    </location>
</feature>
<proteinExistence type="predicted"/>
<accession>A0ABR1MV82</accession>
<feature type="non-terminal residue" evidence="8">
    <location>
        <position position="1"/>
    </location>
</feature>
<organism evidence="8 9">
    <name type="scientific">Phyllosticta paracitricarpa</name>
    <dbReference type="NCBI Taxonomy" id="2016321"/>
    <lineage>
        <taxon>Eukaryota</taxon>
        <taxon>Fungi</taxon>
        <taxon>Dikarya</taxon>
        <taxon>Ascomycota</taxon>
        <taxon>Pezizomycotina</taxon>
        <taxon>Dothideomycetes</taxon>
        <taxon>Dothideomycetes incertae sedis</taxon>
        <taxon>Botryosphaeriales</taxon>
        <taxon>Phyllostictaceae</taxon>
        <taxon>Phyllosticta</taxon>
    </lineage>
</organism>
<comment type="caution">
    <text evidence="8">The sequence shown here is derived from an EMBL/GenBank/DDBJ whole genome shotgun (WGS) entry which is preliminary data.</text>
</comment>
<dbReference type="InterPro" id="IPR050360">
    <property type="entry name" value="MFS_Sugar_Transporters"/>
</dbReference>
<feature type="compositionally biased region" description="Basic and acidic residues" evidence="5">
    <location>
        <begin position="147"/>
        <end position="171"/>
    </location>
</feature>
<dbReference type="InterPro" id="IPR005828">
    <property type="entry name" value="MFS_sugar_transport-like"/>
</dbReference>
<evidence type="ECO:0000256" key="1">
    <source>
        <dbReference type="ARBA" id="ARBA00004141"/>
    </source>
</evidence>
<evidence type="ECO:0008006" key="10">
    <source>
        <dbReference type="Google" id="ProtNLM"/>
    </source>
</evidence>
<feature type="signal peptide" evidence="7">
    <location>
        <begin position="1"/>
        <end position="19"/>
    </location>
</feature>
<evidence type="ECO:0000256" key="4">
    <source>
        <dbReference type="ARBA" id="ARBA00023136"/>
    </source>
</evidence>